<dbReference type="InterPro" id="IPR008930">
    <property type="entry name" value="Terpenoid_cyclase/PrenylTrfase"/>
</dbReference>
<organism evidence="1">
    <name type="scientific">freshwater metagenome</name>
    <dbReference type="NCBI Taxonomy" id="449393"/>
    <lineage>
        <taxon>unclassified sequences</taxon>
        <taxon>metagenomes</taxon>
        <taxon>ecological metagenomes</taxon>
    </lineage>
</organism>
<sequence>MFETKTGLRTIATLITITAVALSTSILPASADVKQANTVRFIASKFVDKKYVEGFTPGRPDFGFTIESLLQLRAAGQTAKSFKPAVDFNLRSAANAGISTKVGSLFVDQKFQTGRGGMFLVASKAFALPKSSLRTSVLNSVKASVNKSGEIADANGNTFIYGWTILGLTASGETKLAGLVATKLATLARTDGGFGTDLTADTMTSSADATGMALMAFASANRSKAAVTTKAANWLTKTAMVTDHFVAWGEVDVNGTAYAAMGLSAIGQKNSAIQKWMISRVAPTGGLISAYSGGKADIFASAQGYLALLGSSYVSLIK</sequence>
<protein>
    <submittedName>
        <fullName evidence="1">Unannotated protein</fullName>
    </submittedName>
</protein>
<dbReference type="Gene3D" id="1.50.10.20">
    <property type="match status" value="1"/>
</dbReference>
<name>A0A6J6NA60_9ZZZZ</name>
<dbReference type="AlphaFoldDB" id="A0A6J6NA60"/>
<accession>A0A6J6NA60</accession>
<proteinExistence type="predicted"/>
<dbReference type="EMBL" id="CAEZXK010000006">
    <property type="protein sequence ID" value="CAB4681958.1"/>
    <property type="molecule type" value="Genomic_DNA"/>
</dbReference>
<reference evidence="1" key="1">
    <citation type="submission" date="2020-05" db="EMBL/GenBank/DDBJ databases">
        <authorList>
            <person name="Chiriac C."/>
            <person name="Salcher M."/>
            <person name="Ghai R."/>
            <person name="Kavagutti S V."/>
        </authorList>
    </citation>
    <scope>NUCLEOTIDE SEQUENCE</scope>
</reference>
<gene>
    <name evidence="1" type="ORF">UFOPK2370_00367</name>
</gene>
<dbReference type="SUPFAM" id="SSF48239">
    <property type="entry name" value="Terpenoid cyclases/Protein prenyltransferases"/>
    <property type="match status" value="1"/>
</dbReference>
<evidence type="ECO:0000313" key="1">
    <source>
        <dbReference type="EMBL" id="CAB4681958.1"/>
    </source>
</evidence>